<reference evidence="5" key="1">
    <citation type="submission" date="2018-05" db="EMBL/GenBank/DDBJ databases">
        <authorList>
            <person name="Lanie J.A."/>
            <person name="Ng W.-L."/>
            <person name="Kazmierczak K.M."/>
            <person name="Andrzejewski T.M."/>
            <person name="Davidsen T.M."/>
            <person name="Wayne K.J."/>
            <person name="Tettelin H."/>
            <person name="Glass J.I."/>
            <person name="Rusch D."/>
            <person name="Podicherti R."/>
            <person name="Tsui H.-C.T."/>
            <person name="Winkler M.E."/>
        </authorList>
    </citation>
    <scope>NUCLEOTIDE SEQUENCE</scope>
</reference>
<feature type="compositionally biased region" description="Polar residues" evidence="2">
    <location>
        <begin position="282"/>
        <end position="298"/>
    </location>
</feature>
<protein>
    <submittedName>
        <fullName evidence="5">Uncharacterized protein</fullName>
    </submittedName>
</protein>
<dbReference type="PANTHER" id="PTHR30469:SF38">
    <property type="entry name" value="HLYD FAMILY SECRETION PROTEIN"/>
    <property type="match status" value="1"/>
</dbReference>
<keyword evidence="1" id="KW-0175">Coiled coil</keyword>
<dbReference type="SUPFAM" id="SSF111369">
    <property type="entry name" value="HlyD-like secretion proteins"/>
    <property type="match status" value="1"/>
</dbReference>
<feature type="non-terminal residue" evidence="5">
    <location>
        <position position="1"/>
    </location>
</feature>
<dbReference type="GO" id="GO:1990281">
    <property type="term" value="C:efflux pump complex"/>
    <property type="evidence" value="ECO:0007669"/>
    <property type="project" value="TreeGrafter"/>
</dbReference>
<organism evidence="5">
    <name type="scientific">marine metagenome</name>
    <dbReference type="NCBI Taxonomy" id="408172"/>
    <lineage>
        <taxon>unclassified sequences</taxon>
        <taxon>metagenomes</taxon>
        <taxon>ecological metagenomes</taxon>
    </lineage>
</organism>
<evidence type="ECO:0000259" key="3">
    <source>
        <dbReference type="Pfam" id="PF25917"/>
    </source>
</evidence>
<evidence type="ECO:0000313" key="5">
    <source>
        <dbReference type="EMBL" id="SVC88221.1"/>
    </source>
</evidence>
<dbReference type="Gene3D" id="1.10.287.470">
    <property type="entry name" value="Helix hairpin bin"/>
    <property type="match status" value="1"/>
</dbReference>
<dbReference type="Pfam" id="PF25954">
    <property type="entry name" value="Beta-barrel_RND_2"/>
    <property type="match status" value="1"/>
</dbReference>
<feature type="domain" description="Multidrug resistance protein MdtA-like barrel-sandwich hybrid" evidence="3">
    <location>
        <begin position="2"/>
        <end position="112"/>
    </location>
</feature>
<dbReference type="Gene3D" id="2.40.420.20">
    <property type="match status" value="1"/>
</dbReference>
<name>A0A382QV66_9ZZZZ</name>
<dbReference type="PANTHER" id="PTHR30469">
    <property type="entry name" value="MULTIDRUG RESISTANCE PROTEIN MDTA"/>
    <property type="match status" value="1"/>
</dbReference>
<evidence type="ECO:0000256" key="1">
    <source>
        <dbReference type="SAM" id="Coils"/>
    </source>
</evidence>
<dbReference type="Gene3D" id="2.40.50.100">
    <property type="match status" value="1"/>
</dbReference>
<evidence type="ECO:0000259" key="4">
    <source>
        <dbReference type="Pfam" id="PF25954"/>
    </source>
</evidence>
<proteinExistence type="predicted"/>
<dbReference type="InterPro" id="IPR058792">
    <property type="entry name" value="Beta-barrel_RND_2"/>
</dbReference>
<dbReference type="NCBIfam" id="TIGR01730">
    <property type="entry name" value="RND_mfp"/>
    <property type="match status" value="1"/>
</dbReference>
<dbReference type="InterPro" id="IPR058625">
    <property type="entry name" value="MdtA-like_BSH"/>
</dbReference>
<feature type="domain" description="CusB-like beta-barrel" evidence="4">
    <location>
        <begin position="120"/>
        <end position="190"/>
    </location>
</feature>
<feature type="coiled-coil region" evidence="1">
    <location>
        <begin position="19"/>
        <end position="50"/>
    </location>
</feature>
<dbReference type="GO" id="GO:0015562">
    <property type="term" value="F:efflux transmembrane transporter activity"/>
    <property type="evidence" value="ECO:0007669"/>
    <property type="project" value="TreeGrafter"/>
</dbReference>
<dbReference type="EMBL" id="UINC01116463">
    <property type="protein sequence ID" value="SVC88221.1"/>
    <property type="molecule type" value="Genomic_DNA"/>
</dbReference>
<dbReference type="InterPro" id="IPR006143">
    <property type="entry name" value="RND_pump_MFP"/>
</dbReference>
<gene>
    <name evidence="5" type="ORF">METZ01_LOCUS341075</name>
</gene>
<sequence>LVEEGDKVNKGQILLRLENDKQKNDHDQALSQLEKTRIEYERQENLYKDNLISEQVFRNAKFDLNQRQLSAETAQRQLEYTEVRAPIKGTITLRSVKVGDNVSTGSTIFEIIDFESTVAVVHVPEQYLPQLRPDMAARLISNTLGDKIFPAHVKRISPIVEARAGTIKVTVGLKELGALRPGMWVDVELVLETKQDALLIPKKSIVYDNDQTFAYKLHTGTNGVKRVKRRLVLPLNTDKVNIEPSEGFEPGEKVVIAGQSGLKENSRVRELGDPDPDAEQPADTTASTNAPASTKSGT</sequence>
<dbReference type="AlphaFoldDB" id="A0A382QV66"/>
<dbReference type="Pfam" id="PF25917">
    <property type="entry name" value="BSH_RND"/>
    <property type="match status" value="1"/>
</dbReference>
<evidence type="ECO:0000256" key="2">
    <source>
        <dbReference type="SAM" id="MobiDB-lite"/>
    </source>
</evidence>
<accession>A0A382QV66</accession>
<feature type="region of interest" description="Disordered" evidence="2">
    <location>
        <begin position="259"/>
        <end position="298"/>
    </location>
</feature>